<gene>
    <name evidence="2" type="ORF">SAMN05444145_1062</name>
</gene>
<dbReference type="OrthoDB" id="3896938at2"/>
<accession>A0A1H4DS14</accession>
<evidence type="ECO:0000313" key="2">
    <source>
        <dbReference type="EMBL" id="SEA75210.1"/>
    </source>
</evidence>
<reference evidence="2 3" key="1">
    <citation type="submission" date="2016-10" db="EMBL/GenBank/DDBJ databases">
        <authorList>
            <person name="de Groot N.N."/>
        </authorList>
    </citation>
    <scope>NUCLEOTIDE SEQUENCE [LARGE SCALE GENOMIC DNA]</scope>
    <source>
        <strain evidence="2 3">DSM 25383</strain>
    </source>
</reference>
<dbReference type="InterPro" id="IPR029063">
    <property type="entry name" value="SAM-dependent_MTases_sf"/>
</dbReference>
<dbReference type="GO" id="GO:0008757">
    <property type="term" value="F:S-adenosylmethionine-dependent methyltransferase activity"/>
    <property type="evidence" value="ECO:0007669"/>
    <property type="project" value="InterPro"/>
</dbReference>
<dbReference type="Pfam" id="PF08241">
    <property type="entry name" value="Methyltransf_11"/>
    <property type="match status" value="1"/>
</dbReference>
<sequence>MITRHPLGRHDLAIKRKDMVLEIGSGHNPMYRSDVIADKYMQDNTHRCGEILIYPHQQFIKADGELLPFGEKAFDYVICNQVLEHAENPEQFIAEIVRVGKRGYIETPSMLGELMFPKESHKWVILLVDNKLVFYEKSRMPGNYRNNYGEVFLNYLPYQSLPFKMLYVSEPNLMLNRIEWEGDFECLVNPENDYYSRFFTQKWDREMTMKIFPPRRGITEIRRTLRASYYLIREKLVQKFRKRPEPLTVSEYLAGLRNRPHATRPSSHSHRRRR</sequence>
<dbReference type="GO" id="GO:0032259">
    <property type="term" value="P:methylation"/>
    <property type="evidence" value="ECO:0007669"/>
    <property type="project" value="UniProtKB-KW"/>
</dbReference>
<dbReference type="Proteomes" id="UP000183253">
    <property type="component" value="Unassembled WGS sequence"/>
</dbReference>
<keyword evidence="3" id="KW-1185">Reference proteome</keyword>
<feature type="domain" description="Methyltransferase type 11" evidence="1">
    <location>
        <begin position="54"/>
        <end position="103"/>
    </location>
</feature>
<dbReference type="InterPro" id="IPR013216">
    <property type="entry name" value="Methyltransf_11"/>
</dbReference>
<keyword evidence="2" id="KW-0808">Transferase</keyword>
<evidence type="ECO:0000259" key="1">
    <source>
        <dbReference type="Pfam" id="PF08241"/>
    </source>
</evidence>
<dbReference type="RefSeq" id="WP_010266927.1">
    <property type="nucleotide sequence ID" value="NZ_CAEG01000021.1"/>
</dbReference>
<evidence type="ECO:0000313" key="3">
    <source>
        <dbReference type="Proteomes" id="UP000183253"/>
    </source>
</evidence>
<dbReference type="Gene3D" id="3.40.50.150">
    <property type="entry name" value="Vaccinia Virus protein VP39"/>
    <property type="match status" value="1"/>
</dbReference>
<dbReference type="CDD" id="cd02440">
    <property type="entry name" value="AdoMet_MTases"/>
    <property type="match status" value="1"/>
</dbReference>
<keyword evidence="2" id="KW-0489">Methyltransferase</keyword>
<dbReference type="AlphaFoldDB" id="A0A1H4DS14"/>
<name>A0A1H4DS14_9BACT</name>
<dbReference type="EMBL" id="FNRI01000006">
    <property type="protein sequence ID" value="SEA75210.1"/>
    <property type="molecule type" value="Genomic_DNA"/>
</dbReference>
<organism evidence="2 3">
    <name type="scientific">Alistipes timonensis JC136</name>
    <dbReference type="NCBI Taxonomy" id="1033731"/>
    <lineage>
        <taxon>Bacteria</taxon>
        <taxon>Pseudomonadati</taxon>
        <taxon>Bacteroidota</taxon>
        <taxon>Bacteroidia</taxon>
        <taxon>Bacteroidales</taxon>
        <taxon>Rikenellaceae</taxon>
        <taxon>Alistipes</taxon>
    </lineage>
</organism>
<dbReference type="STRING" id="1033731.SAMN05444145_1062"/>
<protein>
    <submittedName>
        <fullName evidence="2">Methyltransferase domain-containing protein</fullName>
    </submittedName>
</protein>
<proteinExistence type="predicted"/>
<dbReference type="SUPFAM" id="SSF53335">
    <property type="entry name" value="S-adenosyl-L-methionine-dependent methyltransferases"/>
    <property type="match status" value="1"/>
</dbReference>